<dbReference type="Gene3D" id="3.40.50.300">
    <property type="entry name" value="P-loop containing nucleotide triphosphate hydrolases"/>
    <property type="match status" value="1"/>
</dbReference>
<reference evidence="3" key="2">
    <citation type="submission" date="2021-04" db="EMBL/GenBank/DDBJ databases">
        <authorList>
            <person name="Gilroy R."/>
        </authorList>
    </citation>
    <scope>NUCLEOTIDE SEQUENCE</scope>
    <source>
        <strain evidence="3">ChiW4-1371</strain>
    </source>
</reference>
<feature type="coiled-coil region" evidence="1">
    <location>
        <begin position="248"/>
        <end position="282"/>
    </location>
</feature>
<dbReference type="Proteomes" id="UP000824176">
    <property type="component" value="Unassembled WGS sequence"/>
</dbReference>
<dbReference type="GO" id="GO:0004386">
    <property type="term" value="F:helicase activity"/>
    <property type="evidence" value="ECO:0007669"/>
    <property type="project" value="InterPro"/>
</dbReference>
<protein>
    <submittedName>
        <fullName evidence="3">AAA family ATPase</fullName>
    </submittedName>
</protein>
<feature type="non-terminal residue" evidence="3">
    <location>
        <position position="304"/>
    </location>
</feature>
<dbReference type="InterPro" id="IPR045055">
    <property type="entry name" value="DNA2/NAM7-like"/>
</dbReference>
<proteinExistence type="predicted"/>
<dbReference type="InterPro" id="IPR027417">
    <property type="entry name" value="P-loop_NTPase"/>
</dbReference>
<organism evidence="3 4">
    <name type="scientific">Candidatus Mucispirillum faecigallinarum</name>
    <dbReference type="NCBI Taxonomy" id="2838699"/>
    <lineage>
        <taxon>Bacteria</taxon>
        <taxon>Pseudomonadati</taxon>
        <taxon>Deferribacterota</taxon>
        <taxon>Deferribacteres</taxon>
        <taxon>Deferribacterales</taxon>
        <taxon>Mucispirillaceae</taxon>
        <taxon>Mucispirillum</taxon>
    </lineage>
</organism>
<comment type="caution">
    <text evidence="3">The sequence shown here is derived from an EMBL/GenBank/DDBJ whole genome shotgun (WGS) entry which is preliminary data.</text>
</comment>
<evidence type="ECO:0000259" key="2">
    <source>
        <dbReference type="Pfam" id="PF13086"/>
    </source>
</evidence>
<gene>
    <name evidence="3" type="ORF">H9804_06435</name>
</gene>
<dbReference type="EMBL" id="DXAQ01000098">
    <property type="protein sequence ID" value="HIZ89563.1"/>
    <property type="molecule type" value="Genomic_DNA"/>
</dbReference>
<dbReference type="SUPFAM" id="SSF52540">
    <property type="entry name" value="P-loop containing nucleoside triphosphate hydrolases"/>
    <property type="match status" value="1"/>
</dbReference>
<dbReference type="AlphaFoldDB" id="A0A9D2GT70"/>
<evidence type="ECO:0000313" key="4">
    <source>
        <dbReference type="Proteomes" id="UP000824176"/>
    </source>
</evidence>
<sequence>MLNKYDIYLYSSNNNKFENKTAEIESCFFTDSMLNVVFKNSIDYKVYTYSKDKYILKPHANSYTFLNYLYEISKEKNNFNSEDTLLYNIYSHFINQSISQESALFSFLKTKQIKRYKLKNVLIFPFSTNKSQCEAVEKAFSSQITVIEGPPGTGKTQTILNIIANIILNNKTVAVVSNNNDAATNIYEKLSKDNLHFMCARLGNKNNKEEFIKNQSDEYPSVLKNDLNINTKEIKQKILTTYKKVLEIFDSEIKIANYNKELHDLKLEYNHFKNDKKIENNEDNMLQFSLENISKLASYKSILK</sequence>
<dbReference type="PANTHER" id="PTHR10887">
    <property type="entry name" value="DNA2/NAM7 HELICASE FAMILY"/>
    <property type="match status" value="1"/>
</dbReference>
<feature type="domain" description="DNA2/NAM7 helicase helicase" evidence="2">
    <location>
        <begin position="128"/>
        <end position="273"/>
    </location>
</feature>
<reference evidence="3" key="1">
    <citation type="journal article" date="2021" name="PeerJ">
        <title>Extensive microbial diversity within the chicken gut microbiome revealed by metagenomics and culture.</title>
        <authorList>
            <person name="Gilroy R."/>
            <person name="Ravi A."/>
            <person name="Getino M."/>
            <person name="Pursley I."/>
            <person name="Horton D.L."/>
            <person name="Alikhan N.F."/>
            <person name="Baker D."/>
            <person name="Gharbi K."/>
            <person name="Hall N."/>
            <person name="Watson M."/>
            <person name="Adriaenssens E.M."/>
            <person name="Foster-Nyarko E."/>
            <person name="Jarju S."/>
            <person name="Secka A."/>
            <person name="Antonio M."/>
            <person name="Oren A."/>
            <person name="Chaudhuri R.R."/>
            <person name="La Ragione R."/>
            <person name="Hildebrand F."/>
            <person name="Pallen M.J."/>
        </authorList>
    </citation>
    <scope>NUCLEOTIDE SEQUENCE</scope>
    <source>
        <strain evidence="3">ChiW4-1371</strain>
    </source>
</reference>
<accession>A0A9D2GT70</accession>
<name>A0A9D2GT70_9BACT</name>
<dbReference type="Pfam" id="PF13086">
    <property type="entry name" value="AAA_11"/>
    <property type="match status" value="1"/>
</dbReference>
<evidence type="ECO:0000313" key="3">
    <source>
        <dbReference type="EMBL" id="HIZ89563.1"/>
    </source>
</evidence>
<dbReference type="InterPro" id="IPR041677">
    <property type="entry name" value="DNA2/NAM7_AAA_11"/>
</dbReference>
<evidence type="ECO:0000256" key="1">
    <source>
        <dbReference type="SAM" id="Coils"/>
    </source>
</evidence>
<keyword evidence="1" id="KW-0175">Coiled coil</keyword>